<keyword evidence="1 3" id="KW-0597">Phosphoprotein</keyword>
<evidence type="ECO:0000259" key="5">
    <source>
        <dbReference type="PROSITE" id="PS50110"/>
    </source>
</evidence>
<dbReference type="SUPFAM" id="SSF52172">
    <property type="entry name" value="CheY-like"/>
    <property type="match status" value="1"/>
</dbReference>
<dbReference type="InterPro" id="IPR050595">
    <property type="entry name" value="Bact_response_regulator"/>
</dbReference>
<dbReference type="GeneID" id="74307492"/>
<dbReference type="KEGG" id="mend:L6E24_07290"/>
<evidence type="ECO:0000256" key="1">
    <source>
        <dbReference type="ARBA" id="ARBA00022553"/>
    </source>
</evidence>
<evidence type="ECO:0000313" key="6">
    <source>
        <dbReference type="EMBL" id="UUX91188.1"/>
    </source>
</evidence>
<dbReference type="Gene3D" id="3.40.50.2300">
    <property type="match status" value="1"/>
</dbReference>
<protein>
    <submittedName>
        <fullName evidence="6">Response regulator</fullName>
    </submittedName>
</protein>
<keyword evidence="7" id="KW-1185">Reference proteome</keyword>
<feature type="domain" description="Response regulatory" evidence="5">
    <location>
        <begin position="14"/>
        <end position="130"/>
    </location>
</feature>
<dbReference type="RefSeq" id="WP_257741340.1">
    <property type="nucleotide sequence ID" value="NZ_CP096115.1"/>
</dbReference>
<feature type="modified residue" description="4-aspartylphosphate" evidence="3">
    <location>
        <position position="63"/>
    </location>
</feature>
<dbReference type="AlphaFoldDB" id="A0A9E7PJU9"/>
<dbReference type="GO" id="GO:0000160">
    <property type="term" value="P:phosphorelay signal transduction system"/>
    <property type="evidence" value="ECO:0007669"/>
    <property type="project" value="UniProtKB-KW"/>
</dbReference>
<accession>A0A9E7PJU9</accession>
<feature type="coiled-coil region" evidence="4">
    <location>
        <begin position="265"/>
        <end position="295"/>
    </location>
</feature>
<dbReference type="EMBL" id="CP096115">
    <property type="protein sequence ID" value="UUX91188.1"/>
    <property type="molecule type" value="Genomic_DNA"/>
</dbReference>
<proteinExistence type="predicted"/>
<keyword evidence="4" id="KW-0175">Coiled coil</keyword>
<name>A0A9E7PJU9_9EURY</name>
<sequence>MPGDTNQDSGDQFHILIAEDSITQREILKDVLKEHNLSVTAAENGKIAFQKLTEQRFDLVISDIDMPVMNGYEFCSAIKHDDKFSEIPVILLTSLSDTSNVALALQAGADNFITKPYDSEYLVSRIKQMIASGRRKQRSDDPSKSVEILHGNQIIRIDADRHKISEFLLSAYDVAVMKQRDLMTAQRELKKTNEHLKQLNNKLSESKTETEMKHAALIGYMTEYTVRLKQPVELVLNNLRTMAEDFQKNDGLVDDEIIGSFMLQIRIMEKVFENLQSLNEEVANERADIPDAYKEFLKK</sequence>
<feature type="coiled-coil region" evidence="4">
    <location>
        <begin position="182"/>
        <end position="209"/>
    </location>
</feature>
<evidence type="ECO:0000256" key="2">
    <source>
        <dbReference type="ARBA" id="ARBA00023012"/>
    </source>
</evidence>
<dbReference type="Proteomes" id="UP001060368">
    <property type="component" value="Chromosome"/>
</dbReference>
<evidence type="ECO:0000256" key="4">
    <source>
        <dbReference type="SAM" id="Coils"/>
    </source>
</evidence>
<dbReference type="PANTHER" id="PTHR44591">
    <property type="entry name" value="STRESS RESPONSE REGULATOR PROTEIN 1"/>
    <property type="match status" value="1"/>
</dbReference>
<organism evidence="6 7">
    <name type="scientific">Methanoplanus endosymbiosus</name>
    <dbReference type="NCBI Taxonomy" id="33865"/>
    <lineage>
        <taxon>Archaea</taxon>
        <taxon>Methanobacteriati</taxon>
        <taxon>Methanobacteriota</taxon>
        <taxon>Stenosarchaea group</taxon>
        <taxon>Methanomicrobia</taxon>
        <taxon>Methanomicrobiales</taxon>
        <taxon>Methanomicrobiaceae</taxon>
        <taxon>Methanoplanus</taxon>
    </lineage>
</organism>
<dbReference type="InterPro" id="IPR011006">
    <property type="entry name" value="CheY-like_superfamily"/>
</dbReference>
<dbReference type="Pfam" id="PF00072">
    <property type="entry name" value="Response_reg"/>
    <property type="match status" value="1"/>
</dbReference>
<keyword evidence="2" id="KW-0902">Two-component regulatory system</keyword>
<reference evidence="6" key="1">
    <citation type="submission" date="2022-04" db="EMBL/GenBank/DDBJ databases">
        <title>Complete genome of Methanoplanus endosymbiosus DSM 3599.</title>
        <authorList>
            <person name="Chen S.-C."/>
            <person name="You Y.-T."/>
            <person name="Zhou Y.-Z."/>
            <person name="Lai M.-C."/>
        </authorList>
    </citation>
    <scope>NUCLEOTIDE SEQUENCE</scope>
    <source>
        <strain evidence="6">DSM 3599</strain>
    </source>
</reference>
<dbReference type="InterPro" id="IPR001789">
    <property type="entry name" value="Sig_transdc_resp-reg_receiver"/>
</dbReference>
<evidence type="ECO:0000256" key="3">
    <source>
        <dbReference type="PROSITE-ProRule" id="PRU00169"/>
    </source>
</evidence>
<gene>
    <name evidence="6" type="ORF">L6E24_07290</name>
</gene>
<dbReference type="PROSITE" id="PS50110">
    <property type="entry name" value="RESPONSE_REGULATORY"/>
    <property type="match status" value="1"/>
</dbReference>
<dbReference type="PANTHER" id="PTHR44591:SF14">
    <property type="entry name" value="PROTEIN PILG"/>
    <property type="match status" value="1"/>
</dbReference>
<evidence type="ECO:0000313" key="7">
    <source>
        <dbReference type="Proteomes" id="UP001060368"/>
    </source>
</evidence>
<dbReference type="SMART" id="SM00448">
    <property type="entry name" value="REC"/>
    <property type="match status" value="1"/>
</dbReference>